<organism evidence="3">
    <name type="scientific">Selaginella moellendorffii</name>
    <name type="common">Spikemoss</name>
    <dbReference type="NCBI Taxonomy" id="88036"/>
    <lineage>
        <taxon>Eukaryota</taxon>
        <taxon>Viridiplantae</taxon>
        <taxon>Streptophyta</taxon>
        <taxon>Embryophyta</taxon>
        <taxon>Tracheophyta</taxon>
        <taxon>Lycopodiopsida</taxon>
        <taxon>Selaginellales</taxon>
        <taxon>Selaginellaceae</taxon>
        <taxon>Selaginella</taxon>
    </lineage>
</organism>
<accession>D8QVU9</accession>
<name>D8QVU9_SELML</name>
<gene>
    <name evidence="2" type="ORF">SELMODRAFT_404604</name>
</gene>
<dbReference type="Gramene" id="EFJ36520">
    <property type="protein sequence ID" value="EFJ36520"/>
    <property type="gene ID" value="SELMODRAFT_404604"/>
</dbReference>
<dbReference type="HOGENOM" id="CLU_1196598_0_0_1"/>
<dbReference type="KEGG" id="smo:SELMODRAFT_404604"/>
<dbReference type="EMBL" id="GL377567">
    <property type="protein sequence ID" value="EFJ36520.1"/>
    <property type="molecule type" value="Genomic_DNA"/>
</dbReference>
<feature type="compositionally biased region" description="Polar residues" evidence="1">
    <location>
        <begin position="79"/>
        <end position="109"/>
    </location>
</feature>
<sequence>MEEAGSFTTQQPNSQWPQTIIISNTPLPYVLQARDYQHAEFHVCEVSPAWEGHHYRSQYGEEDLRHQRLHSESAVCRPRNSSDGTSGQPNTKNTLPQPLGMVTNSSTTPSVKSLLHRESGHPESVKHEWPSHYPRSSPSRCTVGVVCRPLPQSAHARGTISQKFLHHLSTNHQHQLFSAISAGSSLAPPALPTTKEHTTACDEGKASEDVGLEEMGSSTGTLHNTSIALMIS</sequence>
<feature type="region of interest" description="Disordered" evidence="1">
    <location>
        <begin position="70"/>
        <end position="109"/>
    </location>
</feature>
<dbReference type="Proteomes" id="UP000001514">
    <property type="component" value="Unassembled WGS sequence"/>
</dbReference>
<reference evidence="2 3" key="1">
    <citation type="journal article" date="2011" name="Science">
        <title>The Selaginella genome identifies genetic changes associated with the evolution of vascular plants.</title>
        <authorList>
            <person name="Banks J.A."/>
            <person name="Nishiyama T."/>
            <person name="Hasebe M."/>
            <person name="Bowman J.L."/>
            <person name="Gribskov M."/>
            <person name="dePamphilis C."/>
            <person name="Albert V.A."/>
            <person name="Aono N."/>
            <person name="Aoyama T."/>
            <person name="Ambrose B.A."/>
            <person name="Ashton N.W."/>
            <person name="Axtell M.J."/>
            <person name="Barker E."/>
            <person name="Barker M.S."/>
            <person name="Bennetzen J.L."/>
            <person name="Bonawitz N.D."/>
            <person name="Chapple C."/>
            <person name="Cheng C."/>
            <person name="Correa L.G."/>
            <person name="Dacre M."/>
            <person name="DeBarry J."/>
            <person name="Dreyer I."/>
            <person name="Elias M."/>
            <person name="Engstrom E.M."/>
            <person name="Estelle M."/>
            <person name="Feng L."/>
            <person name="Finet C."/>
            <person name="Floyd S.K."/>
            <person name="Frommer W.B."/>
            <person name="Fujita T."/>
            <person name="Gramzow L."/>
            <person name="Gutensohn M."/>
            <person name="Harholt J."/>
            <person name="Hattori M."/>
            <person name="Heyl A."/>
            <person name="Hirai T."/>
            <person name="Hiwatashi Y."/>
            <person name="Ishikawa M."/>
            <person name="Iwata M."/>
            <person name="Karol K.G."/>
            <person name="Koehler B."/>
            <person name="Kolukisaoglu U."/>
            <person name="Kubo M."/>
            <person name="Kurata T."/>
            <person name="Lalonde S."/>
            <person name="Li K."/>
            <person name="Li Y."/>
            <person name="Litt A."/>
            <person name="Lyons E."/>
            <person name="Manning G."/>
            <person name="Maruyama T."/>
            <person name="Michael T.P."/>
            <person name="Mikami K."/>
            <person name="Miyazaki S."/>
            <person name="Morinaga S."/>
            <person name="Murata T."/>
            <person name="Mueller-Roeber B."/>
            <person name="Nelson D.R."/>
            <person name="Obara M."/>
            <person name="Oguri Y."/>
            <person name="Olmstead R.G."/>
            <person name="Onodera N."/>
            <person name="Petersen B.L."/>
            <person name="Pils B."/>
            <person name="Prigge M."/>
            <person name="Rensing S.A."/>
            <person name="Riano-Pachon D.M."/>
            <person name="Roberts A.W."/>
            <person name="Sato Y."/>
            <person name="Scheller H.V."/>
            <person name="Schulz B."/>
            <person name="Schulz C."/>
            <person name="Shakirov E.V."/>
            <person name="Shibagaki N."/>
            <person name="Shinohara N."/>
            <person name="Shippen D.E."/>
            <person name="Soerensen I."/>
            <person name="Sotooka R."/>
            <person name="Sugimoto N."/>
            <person name="Sugita M."/>
            <person name="Sumikawa N."/>
            <person name="Tanurdzic M."/>
            <person name="Theissen G."/>
            <person name="Ulvskov P."/>
            <person name="Wakazuki S."/>
            <person name="Weng J.K."/>
            <person name="Willats W.W."/>
            <person name="Wipf D."/>
            <person name="Wolf P.G."/>
            <person name="Yang L."/>
            <person name="Zimmer A.D."/>
            <person name="Zhu Q."/>
            <person name="Mitros T."/>
            <person name="Hellsten U."/>
            <person name="Loque D."/>
            <person name="Otillar R."/>
            <person name="Salamov A."/>
            <person name="Schmutz J."/>
            <person name="Shapiro H."/>
            <person name="Lindquist E."/>
            <person name="Lucas S."/>
            <person name="Rokhsar D."/>
            <person name="Grigoriev I.V."/>
        </authorList>
    </citation>
    <scope>NUCLEOTIDE SEQUENCE [LARGE SCALE GENOMIC DNA]</scope>
</reference>
<proteinExistence type="predicted"/>
<dbReference type="AlphaFoldDB" id="D8QVU9"/>
<protein>
    <submittedName>
        <fullName evidence="2">Uncharacterized protein</fullName>
    </submittedName>
</protein>
<evidence type="ECO:0000256" key="1">
    <source>
        <dbReference type="SAM" id="MobiDB-lite"/>
    </source>
</evidence>
<evidence type="ECO:0000313" key="3">
    <source>
        <dbReference type="Proteomes" id="UP000001514"/>
    </source>
</evidence>
<dbReference type="InParanoid" id="D8QVU9"/>
<evidence type="ECO:0000313" key="2">
    <source>
        <dbReference type="EMBL" id="EFJ36520.1"/>
    </source>
</evidence>
<keyword evidence="3" id="KW-1185">Reference proteome</keyword>